<protein>
    <submittedName>
        <fullName evidence="1">Uncharacterized protein</fullName>
    </submittedName>
</protein>
<reference evidence="1" key="1">
    <citation type="submission" date="2023-06" db="EMBL/GenBank/DDBJ databases">
        <title>Genome-scale phylogeny and comparative genomics of the fungal order Sordariales.</title>
        <authorList>
            <consortium name="Lawrence Berkeley National Laboratory"/>
            <person name="Hensen N."/>
            <person name="Bonometti L."/>
            <person name="Westerberg I."/>
            <person name="Brannstrom I.O."/>
            <person name="Guillou S."/>
            <person name="Cros-Aarteil S."/>
            <person name="Calhoun S."/>
            <person name="Haridas S."/>
            <person name="Kuo A."/>
            <person name="Mondo S."/>
            <person name="Pangilinan J."/>
            <person name="Riley R."/>
            <person name="Labutti K."/>
            <person name="Andreopoulos B."/>
            <person name="Lipzen A."/>
            <person name="Chen C."/>
            <person name="Yanf M."/>
            <person name="Daum C."/>
            <person name="Ng V."/>
            <person name="Clum A."/>
            <person name="Steindorff A."/>
            <person name="Ohm R."/>
            <person name="Martin F."/>
            <person name="Silar P."/>
            <person name="Natvig D."/>
            <person name="Lalanne C."/>
            <person name="Gautier V."/>
            <person name="Ament-Velasquez S.L."/>
            <person name="Kruys A."/>
            <person name="Hutchinson M.I."/>
            <person name="Powell A.J."/>
            <person name="Barry K."/>
            <person name="Miller A.N."/>
            <person name="Grigoriev I.V."/>
            <person name="Debuchy R."/>
            <person name="Gladieux P."/>
            <person name="Thoren M.H."/>
            <person name="Johannesson H."/>
        </authorList>
    </citation>
    <scope>NUCLEOTIDE SEQUENCE</scope>
    <source>
        <strain evidence="1">CBS 606.72</strain>
    </source>
</reference>
<dbReference type="InterPro" id="IPR022085">
    <property type="entry name" value="OpdG"/>
</dbReference>
<evidence type="ECO:0000313" key="2">
    <source>
        <dbReference type="Proteomes" id="UP001175000"/>
    </source>
</evidence>
<comment type="caution">
    <text evidence="1">The sequence shown here is derived from an EMBL/GenBank/DDBJ whole genome shotgun (WGS) entry which is preliminary data.</text>
</comment>
<organism evidence="1 2">
    <name type="scientific">Immersiella caudata</name>
    <dbReference type="NCBI Taxonomy" id="314043"/>
    <lineage>
        <taxon>Eukaryota</taxon>
        <taxon>Fungi</taxon>
        <taxon>Dikarya</taxon>
        <taxon>Ascomycota</taxon>
        <taxon>Pezizomycotina</taxon>
        <taxon>Sordariomycetes</taxon>
        <taxon>Sordariomycetidae</taxon>
        <taxon>Sordariales</taxon>
        <taxon>Lasiosphaeriaceae</taxon>
        <taxon>Immersiella</taxon>
    </lineage>
</organism>
<proteinExistence type="predicted"/>
<accession>A0AA39WQ74</accession>
<dbReference type="AlphaFoldDB" id="A0AA39WQ74"/>
<sequence length="269" mass="30035">MDQSAMSKLIRDAVLAPQRNDAIEKVVRQLSEQATASAAETGKLSDFIWDVFNAVFDVSATIGTPAQKLLPVFMEKLRQANVAGADDKTLKHEGGEVWKDLPTFGWVARDHWNFDAWAPMSGDEYTEIFRRSAFLASLTFQSSDLNDLMDPFNFSMFGLWALRTAFEDTLPHDVTNTQAAELAVPWIACSGESLLKLSQENANLPANVGAGGERFRSKGWKGFNPERWAVWRDGFAAAAERAEDTKDILQSVVKIFDELQRTGKQPNNW</sequence>
<dbReference type="PANTHER" id="PTHR38797:SF6">
    <property type="match status" value="1"/>
</dbReference>
<dbReference type="PANTHER" id="PTHR38797">
    <property type="entry name" value="NUCLEAR PORE COMPLEX PROTEIN NUP85-RELATED"/>
    <property type="match status" value="1"/>
</dbReference>
<dbReference type="EMBL" id="JAULSU010000004">
    <property type="protein sequence ID" value="KAK0619577.1"/>
    <property type="molecule type" value="Genomic_DNA"/>
</dbReference>
<keyword evidence="2" id="KW-1185">Reference proteome</keyword>
<evidence type="ECO:0000313" key="1">
    <source>
        <dbReference type="EMBL" id="KAK0619577.1"/>
    </source>
</evidence>
<dbReference type="Proteomes" id="UP001175000">
    <property type="component" value="Unassembled WGS sequence"/>
</dbReference>
<dbReference type="InterPro" id="IPR053204">
    <property type="entry name" value="Oxopyrrolidines_Biosynth-assoc"/>
</dbReference>
<name>A0AA39WQ74_9PEZI</name>
<gene>
    <name evidence="1" type="ORF">B0T14DRAFT_479830</name>
</gene>
<dbReference type="Pfam" id="PF12311">
    <property type="entry name" value="DUF3632"/>
    <property type="match status" value="1"/>
</dbReference>